<evidence type="ECO:0000313" key="8">
    <source>
        <dbReference type="Proteomes" id="UP000443353"/>
    </source>
</evidence>
<dbReference type="EMBL" id="WSES01000002">
    <property type="protein sequence ID" value="MVW59761.1"/>
    <property type="molecule type" value="Genomic_DNA"/>
</dbReference>
<dbReference type="PANTHER" id="PTHR30028">
    <property type="entry name" value="UPF0014 INNER MEMBRANE PROTEIN YBBM-RELATED"/>
    <property type="match status" value="1"/>
</dbReference>
<evidence type="ECO:0000256" key="6">
    <source>
        <dbReference type="SAM" id="Phobius"/>
    </source>
</evidence>
<dbReference type="Pfam" id="PF03649">
    <property type="entry name" value="UPF0014"/>
    <property type="match status" value="1"/>
</dbReference>
<keyword evidence="4 6" id="KW-1133">Transmembrane helix</keyword>
<dbReference type="GO" id="GO:0005886">
    <property type="term" value="C:plasma membrane"/>
    <property type="evidence" value="ECO:0007669"/>
    <property type="project" value="TreeGrafter"/>
</dbReference>
<gene>
    <name evidence="7" type="primary">fetB</name>
    <name evidence="7" type="ORF">GPY61_07445</name>
</gene>
<feature type="transmembrane region" description="Helical" evidence="6">
    <location>
        <begin position="225"/>
        <end position="251"/>
    </location>
</feature>
<evidence type="ECO:0000313" key="7">
    <source>
        <dbReference type="EMBL" id="MVW59761.1"/>
    </source>
</evidence>
<comment type="similarity">
    <text evidence="2">Belongs to the UPF0014 family.</text>
</comment>
<evidence type="ECO:0000256" key="5">
    <source>
        <dbReference type="ARBA" id="ARBA00023136"/>
    </source>
</evidence>
<feature type="transmembrane region" description="Helical" evidence="6">
    <location>
        <begin position="195"/>
        <end position="213"/>
    </location>
</feature>
<dbReference type="InterPro" id="IPR005226">
    <property type="entry name" value="UPF0014_fam"/>
</dbReference>
<feature type="transmembrane region" description="Helical" evidence="6">
    <location>
        <begin position="12"/>
        <end position="32"/>
    </location>
</feature>
<reference evidence="7 8" key="1">
    <citation type="submission" date="2019-12" db="EMBL/GenBank/DDBJ databases">
        <authorList>
            <person name="Li C."/>
            <person name="Zhao J."/>
        </authorList>
    </citation>
    <scope>NUCLEOTIDE SEQUENCE [LARGE SCALE GENOMIC DNA]</scope>
    <source>
        <strain evidence="7 8">NEAU-DD11</strain>
    </source>
</reference>
<evidence type="ECO:0000256" key="4">
    <source>
        <dbReference type="ARBA" id="ARBA00022989"/>
    </source>
</evidence>
<protein>
    <submittedName>
        <fullName evidence="7">Iron export ABC transporter permease subunit FetB</fullName>
    </submittedName>
</protein>
<evidence type="ECO:0000256" key="1">
    <source>
        <dbReference type="ARBA" id="ARBA00004141"/>
    </source>
</evidence>
<organism evidence="7 8">
    <name type="scientific">Massilia cellulosiltytica</name>
    <dbReference type="NCBI Taxonomy" id="2683234"/>
    <lineage>
        <taxon>Bacteria</taxon>
        <taxon>Pseudomonadati</taxon>
        <taxon>Pseudomonadota</taxon>
        <taxon>Betaproteobacteria</taxon>
        <taxon>Burkholderiales</taxon>
        <taxon>Oxalobacteraceae</taxon>
        <taxon>Telluria group</taxon>
        <taxon>Massilia</taxon>
    </lineage>
</organism>
<evidence type="ECO:0000256" key="2">
    <source>
        <dbReference type="ARBA" id="ARBA00005268"/>
    </source>
</evidence>
<keyword evidence="3 6" id="KW-0812">Transmembrane</keyword>
<dbReference type="AlphaFoldDB" id="A0A7X3K7D2"/>
<evidence type="ECO:0000256" key="3">
    <source>
        <dbReference type="ARBA" id="ARBA00022692"/>
    </source>
</evidence>
<sequence length="264" mass="27792">MNAIHLATWDLLAAALLIVLDAALSLALGLGLHRQILVAAVRMVAQLAIVGLVLRHVFATSSAAATLAVVVFMIAAAAREVATRPKQRLKRHVNYQISAAVVSCTGVATVLLALTTAVRPTPWYEPRYAIPLMGIVLGSVLNAASLALDGILDGVVRERARIEARLALGTPLREAIGPLVRNATRRGMIPVANQMSAAGIITLPGIMTGQLLAGMDPIEAVKYQILLMFLLAGASGLASVGAAMLAVRALGDDRQRLRVDRLRA</sequence>
<accession>A0A7X3K7D2</accession>
<keyword evidence="8" id="KW-1185">Reference proteome</keyword>
<name>A0A7X3K7D2_9BURK</name>
<dbReference type="PANTHER" id="PTHR30028:SF0">
    <property type="entry name" value="PROTEIN ALUMINUM SENSITIVE 3"/>
    <property type="match status" value="1"/>
</dbReference>
<comment type="caution">
    <text evidence="7">The sequence shown here is derived from an EMBL/GenBank/DDBJ whole genome shotgun (WGS) entry which is preliminary data.</text>
</comment>
<feature type="transmembrane region" description="Helical" evidence="6">
    <location>
        <begin position="64"/>
        <end position="82"/>
    </location>
</feature>
<comment type="subcellular location">
    <subcellularLocation>
        <location evidence="1">Membrane</location>
        <topology evidence="1">Multi-pass membrane protein</topology>
    </subcellularLocation>
</comment>
<feature type="transmembrane region" description="Helical" evidence="6">
    <location>
        <begin position="128"/>
        <end position="152"/>
    </location>
</feature>
<feature type="transmembrane region" description="Helical" evidence="6">
    <location>
        <begin position="94"/>
        <end position="116"/>
    </location>
</feature>
<proteinExistence type="inferred from homology"/>
<dbReference type="Proteomes" id="UP000443353">
    <property type="component" value="Unassembled WGS sequence"/>
</dbReference>
<keyword evidence="5 6" id="KW-0472">Membrane</keyword>
<dbReference type="RefSeq" id="WP_160407914.1">
    <property type="nucleotide sequence ID" value="NZ_WSES01000002.1"/>
</dbReference>